<name>A0A0F9P848_9ZZZZ</name>
<accession>A0A0F9P848</accession>
<evidence type="ECO:0000313" key="1">
    <source>
        <dbReference type="EMBL" id="KKM89607.1"/>
    </source>
</evidence>
<dbReference type="EMBL" id="LAZR01006794">
    <property type="protein sequence ID" value="KKM89607.1"/>
    <property type="molecule type" value="Genomic_DNA"/>
</dbReference>
<organism evidence="1">
    <name type="scientific">marine sediment metagenome</name>
    <dbReference type="NCBI Taxonomy" id="412755"/>
    <lineage>
        <taxon>unclassified sequences</taxon>
        <taxon>metagenomes</taxon>
        <taxon>ecological metagenomes</taxon>
    </lineage>
</organism>
<gene>
    <name evidence="1" type="ORF">LCGC14_1246970</name>
</gene>
<comment type="caution">
    <text evidence="1">The sequence shown here is derived from an EMBL/GenBank/DDBJ whole genome shotgun (WGS) entry which is preliminary data.</text>
</comment>
<dbReference type="AlphaFoldDB" id="A0A0F9P848"/>
<reference evidence="1" key="1">
    <citation type="journal article" date="2015" name="Nature">
        <title>Complex archaea that bridge the gap between prokaryotes and eukaryotes.</title>
        <authorList>
            <person name="Spang A."/>
            <person name="Saw J.H."/>
            <person name="Jorgensen S.L."/>
            <person name="Zaremba-Niedzwiedzka K."/>
            <person name="Martijn J."/>
            <person name="Lind A.E."/>
            <person name="van Eijk R."/>
            <person name="Schleper C."/>
            <person name="Guy L."/>
            <person name="Ettema T.J."/>
        </authorList>
    </citation>
    <scope>NUCLEOTIDE SEQUENCE</scope>
</reference>
<protein>
    <submittedName>
        <fullName evidence="1">Uncharacterized protein</fullName>
    </submittedName>
</protein>
<sequence>MHLIISAKRCDIHTNNIVDKQNPRYRHRGLNLFKFFERCKTNLMKDYLAK</sequence>
<proteinExistence type="predicted"/>